<feature type="region of interest" description="Disordered" evidence="1">
    <location>
        <begin position="76"/>
        <end position="118"/>
    </location>
</feature>
<reference evidence="3" key="1">
    <citation type="journal article" date="2023" name="J. Hazard. Mater.">
        <title>Anaerobic biodegradation of pyrene and benzo[a]pyrene by a new sulfate-reducing Desulforamulus aquiferis strain DSA.</title>
        <authorList>
            <person name="Zhang Z."/>
            <person name="Sun J."/>
            <person name="Gong X."/>
            <person name="Wang C."/>
            <person name="Wang H."/>
        </authorList>
    </citation>
    <scope>NUCLEOTIDE SEQUENCE</scope>
    <source>
        <strain evidence="3">DSA</strain>
    </source>
</reference>
<dbReference type="Proteomes" id="UP001172911">
    <property type="component" value="Unassembled WGS sequence"/>
</dbReference>
<feature type="region of interest" description="Disordered" evidence="1">
    <location>
        <begin position="181"/>
        <end position="211"/>
    </location>
</feature>
<feature type="compositionally biased region" description="Pro residues" evidence="1">
    <location>
        <begin position="202"/>
        <end position="211"/>
    </location>
</feature>
<dbReference type="AlphaFoldDB" id="A0AAW7ZBJ4"/>
<evidence type="ECO:0000313" key="4">
    <source>
        <dbReference type="Proteomes" id="UP001172911"/>
    </source>
</evidence>
<reference evidence="3" key="2">
    <citation type="submission" date="2023-03" db="EMBL/GenBank/DDBJ databases">
        <authorList>
            <person name="Zhang Z."/>
        </authorList>
    </citation>
    <scope>NUCLEOTIDE SEQUENCE</scope>
    <source>
        <strain evidence="3">DSA</strain>
    </source>
</reference>
<proteinExistence type="predicted"/>
<evidence type="ECO:0000256" key="2">
    <source>
        <dbReference type="SAM" id="SignalP"/>
    </source>
</evidence>
<feature type="chain" id="PRO_5043857753" description="Lipoprotein" evidence="2">
    <location>
        <begin position="28"/>
        <end position="211"/>
    </location>
</feature>
<feature type="compositionally biased region" description="Low complexity" evidence="1">
    <location>
        <begin position="88"/>
        <end position="111"/>
    </location>
</feature>
<sequence>MGLKKLTILLMVAILAFVSGCSTNGEANKGANAATVASNSETERIAIPSENPELMGRVKEIVGNEVTIYKMDTAQNEGAGEGQRPNPGQEEAQNNPGQGQQQGQAQSQQGQRPENMGPRMVISDETETFIIPVGTPIVMLQRGSAESSTVALTEIKKDQMLRIWKQEGEISLVQVIGSMGAGNRQGQGQGGRGQGMGGGGFGPPPGMGGGG</sequence>
<evidence type="ECO:0000313" key="3">
    <source>
        <dbReference type="EMBL" id="MDO7786658.1"/>
    </source>
</evidence>
<feature type="compositionally biased region" description="Gly residues" evidence="1">
    <location>
        <begin position="181"/>
        <end position="201"/>
    </location>
</feature>
<evidence type="ECO:0008006" key="5">
    <source>
        <dbReference type="Google" id="ProtNLM"/>
    </source>
</evidence>
<evidence type="ECO:0000256" key="1">
    <source>
        <dbReference type="SAM" id="MobiDB-lite"/>
    </source>
</evidence>
<dbReference type="EMBL" id="JARPTC010000006">
    <property type="protein sequence ID" value="MDO7786658.1"/>
    <property type="molecule type" value="Genomic_DNA"/>
</dbReference>
<name>A0AAW7ZBJ4_9FIRM</name>
<protein>
    <recommendedName>
        <fullName evidence="5">Lipoprotein</fullName>
    </recommendedName>
</protein>
<keyword evidence="4" id="KW-1185">Reference proteome</keyword>
<gene>
    <name evidence="3" type="ORF">P6N53_05400</name>
</gene>
<comment type="caution">
    <text evidence="3">The sequence shown here is derived from an EMBL/GenBank/DDBJ whole genome shotgun (WGS) entry which is preliminary data.</text>
</comment>
<feature type="signal peptide" evidence="2">
    <location>
        <begin position="1"/>
        <end position="27"/>
    </location>
</feature>
<dbReference type="RefSeq" id="WP_304541728.1">
    <property type="nucleotide sequence ID" value="NZ_JARPTC010000006.1"/>
</dbReference>
<dbReference type="PROSITE" id="PS51257">
    <property type="entry name" value="PROKAR_LIPOPROTEIN"/>
    <property type="match status" value="1"/>
</dbReference>
<keyword evidence="2" id="KW-0732">Signal</keyword>
<accession>A0AAW7ZBJ4</accession>
<organism evidence="3 4">
    <name type="scientific">Desulforamulus aquiferis</name>
    <dbReference type="NCBI Taxonomy" id="1397668"/>
    <lineage>
        <taxon>Bacteria</taxon>
        <taxon>Bacillati</taxon>
        <taxon>Bacillota</taxon>
        <taxon>Clostridia</taxon>
        <taxon>Eubacteriales</taxon>
        <taxon>Peptococcaceae</taxon>
        <taxon>Desulforamulus</taxon>
    </lineage>
</organism>